<evidence type="ECO:0000256" key="5">
    <source>
        <dbReference type="ARBA" id="ARBA00022989"/>
    </source>
</evidence>
<keyword evidence="2 11" id="KW-0808">Transferase</keyword>
<evidence type="ECO:0000256" key="2">
    <source>
        <dbReference type="ARBA" id="ARBA00022679"/>
    </source>
</evidence>
<evidence type="ECO:0000256" key="13">
    <source>
        <dbReference type="SAM" id="MobiDB-lite"/>
    </source>
</evidence>
<reference evidence="15 16" key="1">
    <citation type="journal article" date="2016" name="Mol. Biol. Evol.">
        <title>Comparative Genomics of Early-Diverging Mushroom-Forming Fungi Provides Insights into the Origins of Lignocellulose Decay Capabilities.</title>
        <authorList>
            <person name="Nagy L.G."/>
            <person name="Riley R."/>
            <person name="Tritt A."/>
            <person name="Adam C."/>
            <person name="Daum C."/>
            <person name="Floudas D."/>
            <person name="Sun H."/>
            <person name="Yadav J.S."/>
            <person name="Pangilinan J."/>
            <person name="Larsson K.H."/>
            <person name="Matsuura K."/>
            <person name="Barry K."/>
            <person name="Labutti K."/>
            <person name="Kuo R."/>
            <person name="Ohm R.A."/>
            <person name="Bhattacharya S.S."/>
            <person name="Shirouzu T."/>
            <person name="Yoshinaga Y."/>
            <person name="Martin F.M."/>
            <person name="Grigoriev I.V."/>
            <person name="Hibbett D.S."/>
        </authorList>
    </citation>
    <scope>NUCLEOTIDE SEQUENCE [LARGE SCALE GENOMIC DNA]</scope>
    <source>
        <strain evidence="15 16">HHB12029</strain>
    </source>
</reference>
<evidence type="ECO:0000256" key="1">
    <source>
        <dbReference type="ARBA" id="ARBA00004141"/>
    </source>
</evidence>
<feature type="transmembrane region" description="Helical" evidence="11 12">
    <location>
        <begin position="140"/>
        <end position="156"/>
    </location>
</feature>
<evidence type="ECO:0000259" key="14">
    <source>
        <dbReference type="Pfam" id="PF01529"/>
    </source>
</evidence>
<evidence type="ECO:0000256" key="11">
    <source>
        <dbReference type="HAMAP-Rule" id="MF_03199"/>
    </source>
</evidence>
<keyword evidence="7 11" id="KW-0564">Palmitate</keyword>
<dbReference type="GO" id="GO:0005789">
    <property type="term" value="C:endoplasmic reticulum membrane"/>
    <property type="evidence" value="ECO:0007669"/>
    <property type="project" value="UniProtKB-SubCell"/>
</dbReference>
<dbReference type="EC" id="2.3.1.225" evidence="11"/>
<feature type="compositionally biased region" description="Basic and acidic residues" evidence="13">
    <location>
        <begin position="378"/>
        <end position="393"/>
    </location>
</feature>
<evidence type="ECO:0000313" key="16">
    <source>
        <dbReference type="Proteomes" id="UP000077266"/>
    </source>
</evidence>
<accession>A0A165MIH4</accession>
<keyword evidence="4 11" id="KW-0256">Endoplasmic reticulum</keyword>
<dbReference type="STRING" id="1314781.A0A165MIH4"/>
<dbReference type="OrthoDB" id="331948at2759"/>
<feature type="active site" description="S-palmitoyl cysteine intermediate" evidence="11">
    <location>
        <position position="125"/>
    </location>
</feature>
<feature type="transmembrane region" description="Helical" evidence="11 12">
    <location>
        <begin position="176"/>
        <end position="202"/>
    </location>
</feature>
<dbReference type="HAMAP" id="MF_03199">
    <property type="entry name" value="DHHC_PAT_PFA4"/>
    <property type="match status" value="1"/>
</dbReference>
<evidence type="ECO:0000256" key="9">
    <source>
        <dbReference type="ARBA" id="ARBA00023315"/>
    </source>
</evidence>
<comment type="domain">
    <text evidence="11 12">The DHHC domain is required for palmitoyltransferase activity.</text>
</comment>
<feature type="transmembrane region" description="Helical" evidence="11 12">
    <location>
        <begin position="9"/>
        <end position="34"/>
    </location>
</feature>
<evidence type="ECO:0000256" key="4">
    <source>
        <dbReference type="ARBA" id="ARBA00022824"/>
    </source>
</evidence>
<dbReference type="PANTHER" id="PTHR12246">
    <property type="entry name" value="PALMITOYLTRANSFERASE ZDHHC16"/>
    <property type="match status" value="1"/>
</dbReference>
<keyword evidence="6 11" id="KW-0472">Membrane</keyword>
<feature type="compositionally biased region" description="Basic and acidic residues" evidence="13">
    <location>
        <begin position="286"/>
        <end position="296"/>
    </location>
</feature>
<keyword evidence="5 11" id="KW-1133">Transmembrane helix</keyword>
<keyword evidence="16" id="KW-1185">Reference proteome</keyword>
<proteinExistence type="inferred from homology"/>
<evidence type="ECO:0000256" key="10">
    <source>
        <dbReference type="ARBA" id="ARBA00048048"/>
    </source>
</evidence>
<name>A0A165MIH4_EXIGL</name>
<dbReference type="InterPro" id="IPR033682">
    <property type="entry name" value="PFA4"/>
</dbReference>
<feature type="transmembrane region" description="Helical" evidence="11 12">
    <location>
        <begin position="46"/>
        <end position="66"/>
    </location>
</feature>
<evidence type="ECO:0000256" key="8">
    <source>
        <dbReference type="ARBA" id="ARBA00023288"/>
    </source>
</evidence>
<sequence length="439" mass="50152">MVSRAWGRVWVGFTTSLIAFISYSVQIFVIWPWYGSTLSVDLLKLLLPFNALVGLLYYNYYLCVVTNPGEVPPGWRPAFDDDEEFEVKKYTAQPRFCRQCSQYKPPRAHHCSQCRRCVLKMDHHCPWVNNCVGFYNHAHFVRFLFFVDLACSYHLWMLTTRVFDVLNTGEPESTELVFIVLNYVTCIPVILAVGFFSLYHFYLLACNTTSIEGLEKDKVARLVKRGKIRSVKFPYSISTLHNVRSVLGHSAWQWCFPTRHVPGSGVSFPVSQGGQESAAEAWPPQDPDRTELRDHYGDEDDDAPVNLPETGPWTYANGGPNPALRASSQRLRQRHQHQAYPPYHPLYGQEPPDDDDYDDDSRGSISSDDYPLGARVRRGSEGYEVRPMSRDDILQQYVATRGEDVVGRYRTYQPQPPSEPSDPEDDSRDHAYDGGSIVV</sequence>
<evidence type="ECO:0000256" key="3">
    <source>
        <dbReference type="ARBA" id="ARBA00022692"/>
    </source>
</evidence>
<evidence type="ECO:0000256" key="12">
    <source>
        <dbReference type="RuleBase" id="RU079119"/>
    </source>
</evidence>
<dbReference type="Proteomes" id="UP000077266">
    <property type="component" value="Unassembled WGS sequence"/>
</dbReference>
<dbReference type="Pfam" id="PF01529">
    <property type="entry name" value="DHHC"/>
    <property type="match status" value="1"/>
</dbReference>
<dbReference type="EMBL" id="KV425911">
    <property type="protein sequence ID" value="KZV99313.1"/>
    <property type="molecule type" value="Genomic_DNA"/>
</dbReference>
<comment type="function">
    <text evidence="11">Mediates the reversible addition of palmitate to target proteins, thereby regulating their membrane association and biological function.</text>
</comment>
<gene>
    <name evidence="11" type="primary">PFA4</name>
    <name evidence="15" type="ORF">EXIGLDRAFT_640783</name>
</gene>
<dbReference type="AlphaFoldDB" id="A0A165MIH4"/>
<comment type="subcellular location">
    <subcellularLocation>
        <location evidence="11">Endoplasmic reticulum membrane</location>
        <topology evidence="11">Multi-pass membrane protein</topology>
    </subcellularLocation>
    <subcellularLocation>
        <location evidence="1">Membrane</location>
        <topology evidence="1">Multi-pass membrane protein</topology>
    </subcellularLocation>
</comment>
<evidence type="ECO:0000256" key="6">
    <source>
        <dbReference type="ARBA" id="ARBA00023136"/>
    </source>
</evidence>
<keyword evidence="3 11" id="KW-0812">Transmembrane</keyword>
<comment type="similarity">
    <text evidence="11">Belongs to the DHHC palmitoyltransferase family. PFA4 subfamily.</text>
</comment>
<evidence type="ECO:0000313" key="15">
    <source>
        <dbReference type="EMBL" id="KZV99313.1"/>
    </source>
</evidence>
<dbReference type="PROSITE" id="PS50216">
    <property type="entry name" value="DHHC"/>
    <property type="match status" value="1"/>
</dbReference>
<dbReference type="InParanoid" id="A0A165MIH4"/>
<evidence type="ECO:0000256" key="7">
    <source>
        <dbReference type="ARBA" id="ARBA00023139"/>
    </source>
</evidence>
<dbReference type="GO" id="GO:0019706">
    <property type="term" value="F:protein-cysteine S-palmitoyltransferase activity"/>
    <property type="evidence" value="ECO:0007669"/>
    <property type="project" value="UniProtKB-UniRule"/>
</dbReference>
<dbReference type="InterPro" id="IPR001594">
    <property type="entry name" value="Palmitoyltrfase_DHHC"/>
</dbReference>
<comment type="catalytic activity">
    <reaction evidence="10 11 12">
        <text>L-cysteinyl-[protein] + hexadecanoyl-CoA = S-hexadecanoyl-L-cysteinyl-[protein] + CoA</text>
        <dbReference type="Rhea" id="RHEA:36683"/>
        <dbReference type="Rhea" id="RHEA-COMP:10131"/>
        <dbReference type="Rhea" id="RHEA-COMP:11032"/>
        <dbReference type="ChEBI" id="CHEBI:29950"/>
        <dbReference type="ChEBI" id="CHEBI:57287"/>
        <dbReference type="ChEBI" id="CHEBI:57379"/>
        <dbReference type="ChEBI" id="CHEBI:74151"/>
        <dbReference type="EC" id="2.3.1.225"/>
    </reaction>
</comment>
<keyword evidence="8 11" id="KW-0449">Lipoprotein</keyword>
<keyword evidence="9 11" id="KW-0012">Acyltransferase</keyword>
<feature type="domain" description="Palmitoyltransferase DHHC" evidence="14">
    <location>
        <begin position="93"/>
        <end position="215"/>
    </location>
</feature>
<protein>
    <recommendedName>
        <fullName evidence="11">Palmitoyltransferase PFA4</fullName>
        <ecNumber evidence="11">2.3.1.225</ecNumber>
    </recommendedName>
    <alternativeName>
        <fullName evidence="11">Protein S-acyltransferase</fullName>
        <shortName evidence="11">PAT</shortName>
    </alternativeName>
    <alternativeName>
        <fullName evidence="11">Protein fatty acyltransferase 4</fullName>
    </alternativeName>
</protein>
<feature type="region of interest" description="Disordered" evidence="13">
    <location>
        <begin position="266"/>
        <end position="439"/>
    </location>
</feature>
<organism evidence="15 16">
    <name type="scientific">Exidia glandulosa HHB12029</name>
    <dbReference type="NCBI Taxonomy" id="1314781"/>
    <lineage>
        <taxon>Eukaryota</taxon>
        <taxon>Fungi</taxon>
        <taxon>Dikarya</taxon>
        <taxon>Basidiomycota</taxon>
        <taxon>Agaricomycotina</taxon>
        <taxon>Agaricomycetes</taxon>
        <taxon>Auriculariales</taxon>
        <taxon>Exidiaceae</taxon>
        <taxon>Exidia</taxon>
    </lineage>
</organism>
<dbReference type="InterPro" id="IPR039859">
    <property type="entry name" value="PFA4/ZDH16/20/ERF2-like"/>
</dbReference>